<dbReference type="PANTHER" id="PTHR34883:SF17">
    <property type="entry name" value="CUPREDOXIN"/>
    <property type="match status" value="1"/>
</dbReference>
<dbReference type="CDD" id="cd00920">
    <property type="entry name" value="Cupredoxin"/>
    <property type="match status" value="1"/>
</dbReference>
<dbReference type="InterPro" id="IPR008972">
    <property type="entry name" value="Cupredoxin"/>
</dbReference>
<dbReference type="InterPro" id="IPR052953">
    <property type="entry name" value="Ser-rich/MCO-related"/>
</dbReference>
<organism evidence="3 4">
    <name type="scientific">Apiospora hydei</name>
    <dbReference type="NCBI Taxonomy" id="1337664"/>
    <lineage>
        <taxon>Eukaryota</taxon>
        <taxon>Fungi</taxon>
        <taxon>Dikarya</taxon>
        <taxon>Ascomycota</taxon>
        <taxon>Pezizomycotina</taxon>
        <taxon>Sordariomycetes</taxon>
        <taxon>Xylariomycetidae</taxon>
        <taxon>Amphisphaeriales</taxon>
        <taxon>Apiosporaceae</taxon>
        <taxon>Apiospora</taxon>
    </lineage>
</organism>
<accession>A0ABR1XAR6</accession>
<dbReference type="EMBL" id="JAQQWN010000002">
    <property type="protein sequence ID" value="KAK8093746.1"/>
    <property type="molecule type" value="Genomic_DNA"/>
</dbReference>
<dbReference type="SUPFAM" id="SSF49503">
    <property type="entry name" value="Cupredoxins"/>
    <property type="match status" value="1"/>
</dbReference>
<dbReference type="PANTHER" id="PTHR34883">
    <property type="entry name" value="SERINE-RICH PROTEIN, PUTATIVE-RELATED-RELATED"/>
    <property type="match status" value="1"/>
</dbReference>
<protein>
    <submittedName>
        <fullName evidence="3">Extracellular serine-rich protein</fullName>
    </submittedName>
</protein>
<dbReference type="Gene3D" id="2.60.40.420">
    <property type="entry name" value="Cupredoxins - blue copper proteins"/>
    <property type="match status" value="1"/>
</dbReference>
<dbReference type="RefSeq" id="XP_066674519.1">
    <property type="nucleotide sequence ID" value="XM_066804746.1"/>
</dbReference>
<comment type="caution">
    <text evidence="3">The sequence shown here is derived from an EMBL/GenBank/DDBJ whole genome shotgun (WGS) entry which is preliminary data.</text>
</comment>
<reference evidence="3 4" key="1">
    <citation type="submission" date="2023-01" db="EMBL/GenBank/DDBJ databases">
        <title>Analysis of 21 Apiospora genomes using comparative genomics revels a genus with tremendous synthesis potential of carbohydrate active enzymes and secondary metabolites.</title>
        <authorList>
            <person name="Sorensen T."/>
        </authorList>
    </citation>
    <scope>NUCLEOTIDE SEQUENCE [LARGE SCALE GENOMIC DNA]</scope>
    <source>
        <strain evidence="3 4">CBS 114990</strain>
    </source>
</reference>
<feature type="compositionally biased region" description="Low complexity" evidence="1">
    <location>
        <begin position="215"/>
        <end position="227"/>
    </location>
</feature>
<keyword evidence="2" id="KW-0732">Signal</keyword>
<gene>
    <name evidence="3" type="ORF">PG997_000431</name>
</gene>
<feature type="signal peptide" evidence="2">
    <location>
        <begin position="1"/>
        <end position="17"/>
    </location>
</feature>
<feature type="chain" id="PRO_5046695512" evidence="2">
    <location>
        <begin position="18"/>
        <end position="249"/>
    </location>
</feature>
<feature type="compositionally biased region" description="Gly residues" evidence="1">
    <location>
        <begin position="168"/>
        <end position="214"/>
    </location>
</feature>
<keyword evidence="4" id="KW-1185">Reference proteome</keyword>
<dbReference type="Proteomes" id="UP001433268">
    <property type="component" value="Unassembled WGS sequence"/>
</dbReference>
<evidence type="ECO:0000256" key="2">
    <source>
        <dbReference type="SAM" id="SignalP"/>
    </source>
</evidence>
<proteinExistence type="predicted"/>
<name>A0ABR1XAR6_9PEZI</name>
<dbReference type="GeneID" id="92037806"/>
<evidence type="ECO:0000256" key="1">
    <source>
        <dbReference type="SAM" id="MobiDB-lite"/>
    </source>
</evidence>
<evidence type="ECO:0000313" key="3">
    <source>
        <dbReference type="EMBL" id="KAK8093746.1"/>
    </source>
</evidence>
<evidence type="ECO:0000313" key="4">
    <source>
        <dbReference type="Proteomes" id="UP001433268"/>
    </source>
</evidence>
<feature type="region of interest" description="Disordered" evidence="1">
    <location>
        <begin position="158"/>
        <end position="227"/>
    </location>
</feature>
<sequence length="249" mass="24081">MQFTTFALSALMGLAAAQKVHVVSVASTNNSLIFMPDNLKAAKGDMVQFQFRGGNHSVVQSTFDAPCMPMSMAGAAGNSSGAAAKGIFSGFQPVAASKAMGMLPTYTIMVADEKPMWFYCSQGKHCQAGMVMVLNENTSANATRSLANYKALAKKATANVSPPTPAGGAAGGSAGGNSTGGSGSGSGSGSGAGSGSGSGSGTGTGAGTGSGTGSAPGSQSSTPTTAGASTATISTALSLLAMAAASFML</sequence>